<sequence>MPEQVNDPVPQPMTFGHVPPGSIGPGPPPYAVYAARLALRDAITTDADYELTTGIHLGISDGEDP</sequence>
<organism evidence="2 3">
    <name type="scientific">Streptomyces violaceusniger</name>
    <dbReference type="NCBI Taxonomy" id="68280"/>
    <lineage>
        <taxon>Bacteria</taxon>
        <taxon>Bacillati</taxon>
        <taxon>Actinomycetota</taxon>
        <taxon>Actinomycetes</taxon>
        <taxon>Kitasatosporales</taxon>
        <taxon>Streptomycetaceae</taxon>
        <taxon>Streptomyces</taxon>
        <taxon>Streptomyces violaceusniger group</taxon>
    </lineage>
</organism>
<protein>
    <submittedName>
        <fullName evidence="2">Uncharacterized protein</fullName>
    </submittedName>
</protein>
<keyword evidence="3" id="KW-1185">Reference proteome</keyword>
<accession>A0A4D4L369</accession>
<evidence type="ECO:0000313" key="3">
    <source>
        <dbReference type="Proteomes" id="UP000301309"/>
    </source>
</evidence>
<evidence type="ECO:0000256" key="1">
    <source>
        <dbReference type="SAM" id="MobiDB-lite"/>
    </source>
</evidence>
<feature type="region of interest" description="Disordered" evidence="1">
    <location>
        <begin position="1"/>
        <end position="27"/>
    </location>
</feature>
<dbReference type="AlphaFoldDB" id="A0A4D4L369"/>
<proteinExistence type="predicted"/>
<name>A0A4D4L369_STRVO</name>
<reference evidence="2 3" key="1">
    <citation type="journal article" date="2020" name="Int. J. Syst. Evol. Microbiol.">
        <title>Reclassification of Streptomyces castelarensis and Streptomyces sporoclivatus as later heterotypic synonyms of Streptomyces antimycoticus.</title>
        <authorList>
            <person name="Komaki H."/>
            <person name="Tamura T."/>
        </authorList>
    </citation>
    <scope>NUCLEOTIDE SEQUENCE [LARGE SCALE GENOMIC DNA]</scope>
    <source>
        <strain evidence="2 3">NBRC 13459</strain>
    </source>
</reference>
<dbReference type="EMBL" id="BJHW01000001">
    <property type="protein sequence ID" value="GDY53390.1"/>
    <property type="molecule type" value="Genomic_DNA"/>
</dbReference>
<evidence type="ECO:0000313" key="2">
    <source>
        <dbReference type="EMBL" id="GDY53390.1"/>
    </source>
</evidence>
<gene>
    <name evidence="2" type="ORF">SVIO_040130</name>
</gene>
<comment type="caution">
    <text evidence="2">The sequence shown here is derived from an EMBL/GenBank/DDBJ whole genome shotgun (WGS) entry which is preliminary data.</text>
</comment>
<dbReference type="Proteomes" id="UP000301309">
    <property type="component" value="Unassembled WGS sequence"/>
</dbReference>